<keyword evidence="7" id="KW-1185">Reference proteome</keyword>
<dbReference type="PANTHER" id="PTHR33365:SF11">
    <property type="entry name" value="TAT PATHWAY SIGNAL SEQUENCE"/>
    <property type="match status" value="1"/>
</dbReference>
<keyword evidence="5" id="KW-1133">Transmembrane helix</keyword>
<dbReference type="STRING" id="1073090.A0A1L9S536"/>
<dbReference type="Proteomes" id="UP000184188">
    <property type="component" value="Unassembled WGS sequence"/>
</dbReference>
<evidence type="ECO:0000256" key="2">
    <source>
        <dbReference type="ARBA" id="ARBA00023002"/>
    </source>
</evidence>
<protein>
    <recommendedName>
        <fullName evidence="8">Oxidase ustYa</fullName>
    </recommendedName>
</protein>
<dbReference type="Pfam" id="PF11807">
    <property type="entry name" value="UstYa"/>
    <property type="match status" value="1"/>
</dbReference>
<evidence type="ECO:0000313" key="6">
    <source>
        <dbReference type="EMBL" id="OJJ42289.1"/>
    </source>
</evidence>
<comment type="similarity">
    <text evidence="3">Belongs to the ustYa family.</text>
</comment>
<name>A0A1L9S536_9EURO</name>
<dbReference type="GeneID" id="34614091"/>
<feature type="transmembrane region" description="Helical" evidence="5">
    <location>
        <begin position="47"/>
        <end position="66"/>
    </location>
</feature>
<comment type="pathway">
    <text evidence="1">Mycotoxin biosynthesis.</text>
</comment>
<dbReference type="AlphaFoldDB" id="A0A1L9S536"/>
<dbReference type="GO" id="GO:0043386">
    <property type="term" value="P:mycotoxin biosynthetic process"/>
    <property type="evidence" value="ECO:0007669"/>
    <property type="project" value="InterPro"/>
</dbReference>
<sequence length="278" mass="31405">MDHLYKEWKESSERVSDEELPSEEAGLIDDKVSVKRTRQPLRIHPRLLFEACLGGIILIFILVFAAQSSAPRRGLPRFGPSLPEKVITFGNTAGIGPDLVYADHEMLWNATRNRELHENWQALYPKGRGYIVAHDGDDFEHANPPFAIDGYLSPDDHYEGYILSVFHQLHCLSILMSRLGTSHEEFATHTPEQLEHVSHCVEYLRQAILCSADTSLEGEAGAWAVSTAWGQKHTCKDYDALIEVANERAMWDLSHSRHPDLTKLKPDPKEVEGKYGGH</sequence>
<evidence type="ECO:0000256" key="4">
    <source>
        <dbReference type="SAM" id="MobiDB-lite"/>
    </source>
</evidence>
<dbReference type="RefSeq" id="XP_022576799.1">
    <property type="nucleotide sequence ID" value="XM_022727627.1"/>
</dbReference>
<evidence type="ECO:0000256" key="3">
    <source>
        <dbReference type="ARBA" id="ARBA00035112"/>
    </source>
</evidence>
<evidence type="ECO:0000256" key="5">
    <source>
        <dbReference type="SAM" id="Phobius"/>
    </source>
</evidence>
<evidence type="ECO:0008006" key="8">
    <source>
        <dbReference type="Google" id="ProtNLM"/>
    </source>
</evidence>
<dbReference type="GO" id="GO:0016491">
    <property type="term" value="F:oxidoreductase activity"/>
    <property type="evidence" value="ECO:0007669"/>
    <property type="project" value="UniProtKB-KW"/>
</dbReference>
<keyword evidence="5" id="KW-0472">Membrane</keyword>
<keyword evidence="5" id="KW-0812">Transmembrane</keyword>
<keyword evidence="2" id="KW-0560">Oxidoreductase</keyword>
<feature type="region of interest" description="Disordered" evidence="4">
    <location>
        <begin position="259"/>
        <end position="278"/>
    </location>
</feature>
<evidence type="ECO:0000313" key="7">
    <source>
        <dbReference type="Proteomes" id="UP000184188"/>
    </source>
</evidence>
<accession>A0A1L9S536</accession>
<dbReference type="InterPro" id="IPR021765">
    <property type="entry name" value="UstYa-like"/>
</dbReference>
<reference evidence="7" key="1">
    <citation type="journal article" date="2017" name="Genome Biol.">
        <title>Comparative genomics reveals high biological diversity and specific adaptations in the industrially and medically important fungal genus Aspergillus.</title>
        <authorList>
            <person name="de Vries R.P."/>
            <person name="Riley R."/>
            <person name="Wiebenga A."/>
            <person name="Aguilar-Osorio G."/>
            <person name="Amillis S."/>
            <person name="Uchima C.A."/>
            <person name="Anderluh G."/>
            <person name="Asadollahi M."/>
            <person name="Askin M."/>
            <person name="Barry K."/>
            <person name="Battaglia E."/>
            <person name="Bayram O."/>
            <person name="Benocci T."/>
            <person name="Braus-Stromeyer S.A."/>
            <person name="Caldana C."/>
            <person name="Canovas D."/>
            <person name="Cerqueira G.C."/>
            <person name="Chen F."/>
            <person name="Chen W."/>
            <person name="Choi C."/>
            <person name="Clum A."/>
            <person name="Dos Santos R.A."/>
            <person name="Damasio A.R."/>
            <person name="Diallinas G."/>
            <person name="Emri T."/>
            <person name="Fekete E."/>
            <person name="Flipphi M."/>
            <person name="Freyberg S."/>
            <person name="Gallo A."/>
            <person name="Gournas C."/>
            <person name="Habgood R."/>
            <person name="Hainaut M."/>
            <person name="Harispe M.L."/>
            <person name="Henrissat B."/>
            <person name="Hilden K.S."/>
            <person name="Hope R."/>
            <person name="Hossain A."/>
            <person name="Karabika E."/>
            <person name="Karaffa L."/>
            <person name="Karanyi Z."/>
            <person name="Krasevec N."/>
            <person name="Kuo A."/>
            <person name="Kusch H."/>
            <person name="LaButti K."/>
            <person name="Lagendijk E.L."/>
            <person name="Lapidus A."/>
            <person name="Levasseur A."/>
            <person name="Lindquist E."/>
            <person name="Lipzen A."/>
            <person name="Logrieco A.F."/>
            <person name="MacCabe A."/>
            <person name="Maekelae M.R."/>
            <person name="Malavazi I."/>
            <person name="Melin P."/>
            <person name="Meyer V."/>
            <person name="Mielnichuk N."/>
            <person name="Miskei M."/>
            <person name="Molnar A.P."/>
            <person name="Mule G."/>
            <person name="Ngan C.Y."/>
            <person name="Orejas M."/>
            <person name="Orosz E."/>
            <person name="Ouedraogo J.P."/>
            <person name="Overkamp K.M."/>
            <person name="Park H.-S."/>
            <person name="Perrone G."/>
            <person name="Piumi F."/>
            <person name="Punt P.J."/>
            <person name="Ram A.F."/>
            <person name="Ramon A."/>
            <person name="Rauscher S."/>
            <person name="Record E."/>
            <person name="Riano-Pachon D.M."/>
            <person name="Robert V."/>
            <person name="Roehrig J."/>
            <person name="Ruller R."/>
            <person name="Salamov A."/>
            <person name="Salih N.S."/>
            <person name="Samson R.A."/>
            <person name="Sandor E."/>
            <person name="Sanguinetti M."/>
            <person name="Schuetze T."/>
            <person name="Sepcic K."/>
            <person name="Shelest E."/>
            <person name="Sherlock G."/>
            <person name="Sophianopoulou V."/>
            <person name="Squina F.M."/>
            <person name="Sun H."/>
            <person name="Susca A."/>
            <person name="Todd R.B."/>
            <person name="Tsang A."/>
            <person name="Unkles S.E."/>
            <person name="van de Wiele N."/>
            <person name="van Rossen-Uffink D."/>
            <person name="Oliveira J.V."/>
            <person name="Vesth T.C."/>
            <person name="Visser J."/>
            <person name="Yu J.-H."/>
            <person name="Zhou M."/>
            <person name="Andersen M.R."/>
            <person name="Archer D.B."/>
            <person name="Baker S.E."/>
            <person name="Benoit I."/>
            <person name="Brakhage A.A."/>
            <person name="Braus G.H."/>
            <person name="Fischer R."/>
            <person name="Frisvad J.C."/>
            <person name="Goldman G.H."/>
            <person name="Houbraken J."/>
            <person name="Oakley B."/>
            <person name="Pocsi I."/>
            <person name="Scazzocchio C."/>
            <person name="Seiboth B."/>
            <person name="vanKuyk P.A."/>
            <person name="Wortman J."/>
            <person name="Dyer P.S."/>
            <person name="Grigoriev I.V."/>
        </authorList>
    </citation>
    <scope>NUCLEOTIDE SEQUENCE [LARGE SCALE GENOMIC DNA]</scope>
    <source>
        <strain evidence="7">CBS 506.65</strain>
    </source>
</reference>
<proteinExistence type="inferred from homology"/>
<dbReference type="EMBL" id="KV878362">
    <property type="protein sequence ID" value="OJJ42289.1"/>
    <property type="molecule type" value="Genomic_DNA"/>
</dbReference>
<dbReference type="PANTHER" id="PTHR33365">
    <property type="entry name" value="YALI0B05434P"/>
    <property type="match status" value="1"/>
</dbReference>
<dbReference type="VEuPathDB" id="FungiDB:ASPZODRAFT_20615"/>
<evidence type="ECO:0000256" key="1">
    <source>
        <dbReference type="ARBA" id="ARBA00004685"/>
    </source>
</evidence>
<dbReference type="OrthoDB" id="3687641at2759"/>
<organism evidence="6 7">
    <name type="scientific">Penicilliopsis zonata CBS 506.65</name>
    <dbReference type="NCBI Taxonomy" id="1073090"/>
    <lineage>
        <taxon>Eukaryota</taxon>
        <taxon>Fungi</taxon>
        <taxon>Dikarya</taxon>
        <taxon>Ascomycota</taxon>
        <taxon>Pezizomycotina</taxon>
        <taxon>Eurotiomycetes</taxon>
        <taxon>Eurotiomycetidae</taxon>
        <taxon>Eurotiales</taxon>
        <taxon>Aspergillaceae</taxon>
        <taxon>Penicilliopsis</taxon>
    </lineage>
</organism>
<gene>
    <name evidence="6" type="ORF">ASPZODRAFT_20615</name>
</gene>